<sequence>MVDGDSPMGFPDYRGAPLRRNGGFGSTPMAVVIPYSVVPAISKKNALSKLSMAKERGMGGSDRGGAVYMEGVG</sequence>
<evidence type="ECO:0000313" key="1">
    <source>
        <dbReference type="EMBL" id="GAA0169559.1"/>
    </source>
</evidence>
<keyword evidence="2" id="KW-1185">Reference proteome</keyword>
<organism evidence="1 2">
    <name type="scientific">Lithospermum erythrorhizon</name>
    <name type="common">Purple gromwell</name>
    <name type="synonym">Lithospermum officinale var. erythrorhizon</name>
    <dbReference type="NCBI Taxonomy" id="34254"/>
    <lineage>
        <taxon>Eukaryota</taxon>
        <taxon>Viridiplantae</taxon>
        <taxon>Streptophyta</taxon>
        <taxon>Embryophyta</taxon>
        <taxon>Tracheophyta</taxon>
        <taxon>Spermatophyta</taxon>
        <taxon>Magnoliopsida</taxon>
        <taxon>eudicotyledons</taxon>
        <taxon>Gunneridae</taxon>
        <taxon>Pentapetalae</taxon>
        <taxon>asterids</taxon>
        <taxon>lamiids</taxon>
        <taxon>Boraginales</taxon>
        <taxon>Boraginaceae</taxon>
        <taxon>Boraginoideae</taxon>
        <taxon>Lithospermeae</taxon>
        <taxon>Lithospermum</taxon>
    </lineage>
</organism>
<reference evidence="1 2" key="1">
    <citation type="submission" date="2024-01" db="EMBL/GenBank/DDBJ databases">
        <title>The complete chloroplast genome sequence of Lithospermum erythrorhizon: insights into the phylogenetic relationship among Boraginaceae species and the maternal lineages of purple gromwells.</title>
        <authorList>
            <person name="Okada T."/>
            <person name="Watanabe K."/>
        </authorList>
    </citation>
    <scope>NUCLEOTIDE SEQUENCE [LARGE SCALE GENOMIC DNA]</scope>
</reference>
<gene>
    <name evidence="1" type="ORF">LIER_24013</name>
</gene>
<evidence type="ECO:0000313" key="2">
    <source>
        <dbReference type="Proteomes" id="UP001454036"/>
    </source>
</evidence>
<accession>A0AAV3QZS8</accession>
<dbReference type="AlphaFoldDB" id="A0AAV3QZS8"/>
<dbReference type="Proteomes" id="UP001454036">
    <property type="component" value="Unassembled WGS sequence"/>
</dbReference>
<protein>
    <submittedName>
        <fullName evidence="1">Uncharacterized protein</fullName>
    </submittedName>
</protein>
<name>A0AAV3QZS8_LITER</name>
<comment type="caution">
    <text evidence="1">The sequence shown here is derived from an EMBL/GenBank/DDBJ whole genome shotgun (WGS) entry which is preliminary data.</text>
</comment>
<dbReference type="EMBL" id="BAABME010006889">
    <property type="protein sequence ID" value="GAA0169559.1"/>
    <property type="molecule type" value="Genomic_DNA"/>
</dbReference>
<proteinExistence type="predicted"/>